<name>A0A917G0I0_9BACL</name>
<dbReference type="Proteomes" id="UP000644756">
    <property type="component" value="Unassembled WGS sequence"/>
</dbReference>
<protein>
    <submittedName>
        <fullName evidence="1">Uncharacterized protein</fullName>
    </submittedName>
</protein>
<dbReference type="EMBL" id="BMGR01000013">
    <property type="protein sequence ID" value="GGG16585.1"/>
    <property type="molecule type" value="Genomic_DNA"/>
</dbReference>
<proteinExistence type="predicted"/>
<sequence>MFIQNQWLENQVDFDNAMFLRVPVSVWRGNKFIDYGGLIREHDIEAVFIADDCFLKTEFRFKIRSSSAE</sequence>
<evidence type="ECO:0000313" key="2">
    <source>
        <dbReference type="Proteomes" id="UP000644756"/>
    </source>
</evidence>
<accession>A0A917G0I0</accession>
<organism evidence="1 2">
    <name type="scientific">Paenibacillus abyssi</name>
    <dbReference type="NCBI Taxonomy" id="1340531"/>
    <lineage>
        <taxon>Bacteria</taxon>
        <taxon>Bacillati</taxon>
        <taxon>Bacillota</taxon>
        <taxon>Bacilli</taxon>
        <taxon>Bacillales</taxon>
        <taxon>Paenibacillaceae</taxon>
        <taxon>Paenibacillus</taxon>
    </lineage>
</organism>
<dbReference type="RefSeq" id="WP_188532542.1">
    <property type="nucleotide sequence ID" value="NZ_BMGR01000013.1"/>
</dbReference>
<dbReference type="AlphaFoldDB" id="A0A917G0I0"/>
<comment type="caution">
    <text evidence="1">The sequence shown here is derived from an EMBL/GenBank/DDBJ whole genome shotgun (WGS) entry which is preliminary data.</text>
</comment>
<evidence type="ECO:0000313" key="1">
    <source>
        <dbReference type="EMBL" id="GGG16585.1"/>
    </source>
</evidence>
<reference evidence="1" key="1">
    <citation type="journal article" date="2014" name="Int. J. Syst. Evol. Microbiol.">
        <title>Complete genome sequence of Corynebacterium casei LMG S-19264T (=DSM 44701T), isolated from a smear-ripened cheese.</title>
        <authorList>
            <consortium name="US DOE Joint Genome Institute (JGI-PGF)"/>
            <person name="Walter F."/>
            <person name="Albersmeier A."/>
            <person name="Kalinowski J."/>
            <person name="Ruckert C."/>
        </authorList>
    </citation>
    <scope>NUCLEOTIDE SEQUENCE</scope>
    <source>
        <strain evidence="1">CGMCC 1.12987</strain>
    </source>
</reference>
<keyword evidence="2" id="KW-1185">Reference proteome</keyword>
<reference evidence="1" key="2">
    <citation type="submission" date="2020-09" db="EMBL/GenBank/DDBJ databases">
        <authorList>
            <person name="Sun Q."/>
            <person name="Zhou Y."/>
        </authorList>
    </citation>
    <scope>NUCLEOTIDE SEQUENCE</scope>
    <source>
        <strain evidence="1">CGMCC 1.12987</strain>
    </source>
</reference>
<gene>
    <name evidence="1" type="ORF">GCM10010916_36800</name>
</gene>